<gene>
    <name evidence="2" type="ORF">A7K91_06510</name>
</gene>
<dbReference type="AlphaFoldDB" id="A0A1A5YDX3"/>
<protein>
    <recommendedName>
        <fullName evidence="4">DUF4260 domain-containing protein</fullName>
    </recommendedName>
</protein>
<dbReference type="OrthoDB" id="9813911at2"/>
<dbReference type="Proteomes" id="UP000092024">
    <property type="component" value="Unassembled WGS sequence"/>
</dbReference>
<organism evidence="2 3">
    <name type="scientific">Paenibacillus oryzae</name>
    <dbReference type="NCBI Taxonomy" id="1844972"/>
    <lineage>
        <taxon>Bacteria</taxon>
        <taxon>Bacillati</taxon>
        <taxon>Bacillota</taxon>
        <taxon>Bacilli</taxon>
        <taxon>Bacillales</taxon>
        <taxon>Paenibacillaceae</taxon>
        <taxon>Paenibacillus</taxon>
    </lineage>
</organism>
<keyword evidence="1" id="KW-0472">Membrane</keyword>
<accession>A0A1A5YDX3</accession>
<name>A0A1A5YDX3_9BACL</name>
<keyword evidence="1" id="KW-0812">Transmembrane</keyword>
<dbReference type="RefSeq" id="WP_068686069.1">
    <property type="nucleotide sequence ID" value="NZ_LYPA01000071.1"/>
</dbReference>
<keyword evidence="1" id="KW-1133">Transmembrane helix</keyword>
<feature type="transmembrane region" description="Helical" evidence="1">
    <location>
        <begin position="28"/>
        <end position="47"/>
    </location>
</feature>
<reference evidence="2 3" key="1">
    <citation type="submission" date="2016-05" db="EMBL/GenBank/DDBJ databases">
        <title>Paenibacillus oryzae. sp. nov., isolated from the rice root.</title>
        <authorList>
            <person name="Zhang J."/>
            <person name="Zhang X."/>
        </authorList>
    </citation>
    <scope>NUCLEOTIDE SEQUENCE [LARGE SCALE GENOMIC DNA]</scope>
    <source>
        <strain evidence="2 3">1DrF-4</strain>
    </source>
</reference>
<evidence type="ECO:0000313" key="2">
    <source>
        <dbReference type="EMBL" id="OBR63595.1"/>
    </source>
</evidence>
<feature type="transmembrane region" description="Helical" evidence="1">
    <location>
        <begin position="5"/>
        <end position="22"/>
    </location>
</feature>
<feature type="transmembrane region" description="Helical" evidence="1">
    <location>
        <begin position="67"/>
        <end position="89"/>
    </location>
</feature>
<dbReference type="Pfam" id="PF14079">
    <property type="entry name" value="DUF4260"/>
    <property type="match status" value="1"/>
</dbReference>
<proteinExistence type="predicted"/>
<evidence type="ECO:0000313" key="3">
    <source>
        <dbReference type="Proteomes" id="UP000092024"/>
    </source>
</evidence>
<comment type="caution">
    <text evidence="2">The sequence shown here is derived from an EMBL/GenBank/DDBJ whole genome shotgun (WGS) entry which is preliminary data.</text>
</comment>
<keyword evidence="3" id="KW-1185">Reference proteome</keyword>
<sequence>MTNKLIRFEGLLVLIAGTYMYFASGYHWLAYALLLLAPDLSILGYAISKKAGARIYNAVHTITTPLLLLLAGFVFSIDVLLMLGFIWIAHIGMDRMAGYGLKYESDFKETHIQRI</sequence>
<dbReference type="EMBL" id="LYPA01000071">
    <property type="protein sequence ID" value="OBR63595.1"/>
    <property type="molecule type" value="Genomic_DNA"/>
</dbReference>
<evidence type="ECO:0008006" key="4">
    <source>
        <dbReference type="Google" id="ProtNLM"/>
    </source>
</evidence>
<evidence type="ECO:0000256" key="1">
    <source>
        <dbReference type="SAM" id="Phobius"/>
    </source>
</evidence>
<dbReference type="InterPro" id="IPR025356">
    <property type="entry name" value="DUF4260"/>
</dbReference>